<protein>
    <recommendedName>
        <fullName evidence="5">4Fe-4S domain-containing protein</fullName>
    </recommendedName>
</protein>
<dbReference type="PROSITE" id="PS51656">
    <property type="entry name" value="4FE4S"/>
    <property type="match status" value="1"/>
</dbReference>
<gene>
    <name evidence="6" type="ORF">ENM84_07315</name>
</gene>
<evidence type="ECO:0000313" key="6">
    <source>
        <dbReference type="EMBL" id="HHP82456.1"/>
    </source>
</evidence>
<comment type="caution">
    <text evidence="6">The sequence shown here is derived from an EMBL/GenBank/DDBJ whole genome shotgun (WGS) entry which is preliminary data.</text>
</comment>
<dbReference type="GO" id="GO:0046872">
    <property type="term" value="F:metal ion binding"/>
    <property type="evidence" value="ECO:0007669"/>
    <property type="project" value="UniProtKB-KW"/>
</dbReference>
<dbReference type="Gene3D" id="1.10.15.40">
    <property type="entry name" value="Electron transport complex subunit B, putative Fe-S cluster"/>
    <property type="match status" value="1"/>
</dbReference>
<proteinExistence type="predicted"/>
<dbReference type="GO" id="GO:0051539">
    <property type="term" value="F:4 iron, 4 sulfur cluster binding"/>
    <property type="evidence" value="ECO:0007669"/>
    <property type="project" value="UniProtKB-KW"/>
</dbReference>
<evidence type="ECO:0000256" key="4">
    <source>
        <dbReference type="ARBA" id="ARBA00023014"/>
    </source>
</evidence>
<dbReference type="PANTHER" id="PTHR40072:SF1">
    <property type="entry name" value="MOLYBDOPTERIN-GUANINE DINUCLEOTIDE BIOSYNTHESIS ADAPTER PROTEIN"/>
    <property type="match status" value="1"/>
</dbReference>
<reference evidence="6" key="1">
    <citation type="journal article" date="2020" name="mSystems">
        <title>Genome- and Community-Level Interaction Insights into Carbon Utilization and Element Cycling Functions of Hydrothermarchaeota in Hydrothermal Sediment.</title>
        <authorList>
            <person name="Zhou Z."/>
            <person name="Liu Y."/>
            <person name="Xu W."/>
            <person name="Pan J."/>
            <person name="Luo Z.H."/>
            <person name="Li M."/>
        </authorList>
    </citation>
    <scope>NUCLEOTIDE SEQUENCE [LARGE SCALE GENOMIC DNA]</scope>
    <source>
        <strain evidence="6">SpSt-1121</strain>
    </source>
</reference>
<evidence type="ECO:0000256" key="3">
    <source>
        <dbReference type="ARBA" id="ARBA00023004"/>
    </source>
</evidence>
<accession>A0A7C5TJ84</accession>
<dbReference type="InterPro" id="IPR052539">
    <property type="entry name" value="MGD_biosynthesis_adapter"/>
</dbReference>
<evidence type="ECO:0000259" key="5">
    <source>
        <dbReference type="PROSITE" id="PS51656"/>
    </source>
</evidence>
<dbReference type="GO" id="GO:0005525">
    <property type="term" value="F:GTP binding"/>
    <property type="evidence" value="ECO:0007669"/>
    <property type="project" value="InterPro"/>
</dbReference>
<name>A0A7C5TJ84_9CREN</name>
<dbReference type="Pfam" id="PF04060">
    <property type="entry name" value="FeS"/>
    <property type="match status" value="1"/>
</dbReference>
<dbReference type="EMBL" id="DRZI01000317">
    <property type="protein sequence ID" value="HHP82456.1"/>
    <property type="molecule type" value="Genomic_DNA"/>
</dbReference>
<dbReference type="GO" id="GO:0006777">
    <property type="term" value="P:Mo-molybdopterin cofactor biosynthetic process"/>
    <property type="evidence" value="ECO:0007669"/>
    <property type="project" value="InterPro"/>
</dbReference>
<keyword evidence="4" id="KW-0411">Iron-sulfur</keyword>
<evidence type="ECO:0000256" key="1">
    <source>
        <dbReference type="ARBA" id="ARBA00022485"/>
    </source>
</evidence>
<sequence length="254" mass="27983">MKPYIVRFVSLEAGKGKTYIASSVLAKLKLKGYIIAAIKHAAHDIDIKGKDSDKYIEAGADITIASSHKLGVIYCSKWIDSLDYILGFINTPIVIVEGFKGYENSDVVAIIDSIDEFKDLSKYVKGNLIAIICSNESLIKANNETNVKIFNKDEIDEVASFIELRALKFLENQLPQSNCGLCGFETCSAFAKAYAIGKASQCPVISDIKLVIDSKDIPLNPFVKNILRSTINGFINSLKGIPQQRKRISIEIVI</sequence>
<evidence type="ECO:0000256" key="2">
    <source>
        <dbReference type="ARBA" id="ARBA00022723"/>
    </source>
</evidence>
<dbReference type="PANTHER" id="PTHR40072">
    <property type="entry name" value="MOLYBDOPTERIN-GUANINE DINUCLEOTIDE BIOSYNTHESIS ADAPTER PROTEIN-RELATED"/>
    <property type="match status" value="1"/>
</dbReference>
<dbReference type="SUPFAM" id="SSF52540">
    <property type="entry name" value="P-loop containing nucleoside triphosphate hydrolases"/>
    <property type="match status" value="1"/>
</dbReference>
<keyword evidence="1" id="KW-0004">4Fe-4S</keyword>
<keyword evidence="2" id="KW-0479">Metal-binding</keyword>
<dbReference type="InterPro" id="IPR004435">
    <property type="entry name" value="MobB_dom"/>
</dbReference>
<dbReference type="AlphaFoldDB" id="A0A7C5TJ84"/>
<dbReference type="Pfam" id="PF03205">
    <property type="entry name" value="MobB"/>
    <property type="match status" value="1"/>
</dbReference>
<organism evidence="6">
    <name type="scientific">Ignisphaera aggregans</name>
    <dbReference type="NCBI Taxonomy" id="334771"/>
    <lineage>
        <taxon>Archaea</taxon>
        <taxon>Thermoproteota</taxon>
        <taxon>Thermoprotei</taxon>
        <taxon>Desulfurococcales</taxon>
        <taxon>Desulfurococcaceae</taxon>
        <taxon>Ignisphaera</taxon>
    </lineage>
</organism>
<dbReference type="InterPro" id="IPR007202">
    <property type="entry name" value="4Fe-4S_dom"/>
</dbReference>
<dbReference type="InterPro" id="IPR027417">
    <property type="entry name" value="P-loop_NTPase"/>
</dbReference>
<feature type="domain" description="4Fe-4S" evidence="5">
    <location>
        <begin position="157"/>
        <end position="221"/>
    </location>
</feature>
<keyword evidence="3" id="KW-0408">Iron</keyword>
<dbReference type="Gene3D" id="3.40.50.300">
    <property type="entry name" value="P-loop containing nucleotide triphosphate hydrolases"/>
    <property type="match status" value="1"/>
</dbReference>